<keyword evidence="10" id="KW-0175">Coiled coil</keyword>
<evidence type="ECO:0000256" key="6">
    <source>
        <dbReference type="ARBA" id="ARBA00022741"/>
    </source>
</evidence>
<proteinExistence type="inferred from homology"/>
<keyword evidence="9 12" id="KW-0472">Membrane</keyword>
<dbReference type="Pfam" id="PF22493">
    <property type="entry name" value="PUF_NOP9"/>
    <property type="match status" value="1"/>
</dbReference>
<dbReference type="InterPro" id="IPR003439">
    <property type="entry name" value="ABC_transporter-like_ATP-bd"/>
</dbReference>
<evidence type="ECO:0000256" key="5">
    <source>
        <dbReference type="ARBA" id="ARBA00022737"/>
    </source>
</evidence>
<feature type="coiled-coil region" evidence="10">
    <location>
        <begin position="1190"/>
        <end position="1217"/>
    </location>
</feature>
<comment type="similarity">
    <text evidence="2">Belongs to the ABC transporter superfamily. ABCF family. EF3 subfamily.</text>
</comment>
<dbReference type="InterPro" id="IPR011989">
    <property type="entry name" value="ARM-like"/>
</dbReference>
<feature type="compositionally biased region" description="Basic residues" evidence="11">
    <location>
        <begin position="748"/>
        <end position="758"/>
    </location>
</feature>
<dbReference type="Pfam" id="PF19055">
    <property type="entry name" value="ABC2_membrane_7"/>
    <property type="match status" value="1"/>
</dbReference>
<dbReference type="InterPro" id="IPR016024">
    <property type="entry name" value="ARM-type_fold"/>
</dbReference>
<keyword evidence="7" id="KW-0067">ATP-binding</keyword>
<reference evidence="14" key="1">
    <citation type="submission" date="2023-08" db="EMBL/GenBank/DDBJ databases">
        <authorList>
            <person name="Chen Y."/>
            <person name="Shah S."/>
            <person name="Dougan E. K."/>
            <person name="Thang M."/>
            <person name="Chan C."/>
        </authorList>
    </citation>
    <scope>NUCLEOTIDE SEQUENCE</scope>
</reference>
<feature type="region of interest" description="Disordered" evidence="11">
    <location>
        <begin position="1559"/>
        <end position="1583"/>
    </location>
</feature>
<dbReference type="SUPFAM" id="SSF48371">
    <property type="entry name" value="ARM repeat"/>
    <property type="match status" value="1"/>
</dbReference>
<dbReference type="PANTHER" id="PTHR48041:SF91">
    <property type="entry name" value="ABC TRANSPORTER G FAMILY MEMBER 28"/>
    <property type="match status" value="1"/>
</dbReference>
<dbReference type="PROSITE" id="PS00211">
    <property type="entry name" value="ABC_TRANSPORTER_1"/>
    <property type="match status" value="1"/>
</dbReference>
<dbReference type="CDD" id="cd03213">
    <property type="entry name" value="ABCG_EPDR"/>
    <property type="match status" value="1"/>
</dbReference>
<dbReference type="GO" id="GO:0016020">
    <property type="term" value="C:membrane"/>
    <property type="evidence" value="ECO:0007669"/>
    <property type="project" value="UniProtKB-SubCell"/>
</dbReference>
<dbReference type="InterPro" id="IPR027417">
    <property type="entry name" value="P-loop_NTPase"/>
</dbReference>
<sequence>MALTSSPKARRQGSKEEKSSKKGWGSEKGAKGIKKSAKSSRQSATSPRQCTKSRHAKGWKHGGSWTQGGSWKGAKTWKTEGKRSDWKVAGWKGAPEVSSAGNLDRRRPLADLIDYARSCSKALDGLSGQEEQLMSTRALEEMGERLLLVAADQRGSKPLEKLIKKAASEGFLAAFKRLLDDLDNLAPNQYASHVLETALKSWAERLGQEKDPEFFKPIVATCNKVQEEGSWDSLMNSPCSAHVVRGLLMALGGYAPETDKEKAARAGLLPQTKHEVPPEVVECRRQTAASLIKLIRLDSSLCLSSHASPVLQLLLRLLRDCHDRALLAEACAAVVGAKAVTGPPCLERCDALRRSAPGSRVLEAVLETSGAELFGELFARFFRPRLSELAMAEFGPFLVQKLADGLREPPQLQLALGELDFVALLGSGQNAQHAVVLKMLEAALRLRAGLKAAAGNVFRALALQNASEHPKAWPTLLALQSLEVDDLLEKDSKEKDSKQKESKSKERKASDAEGRLRRLPAAGPTILAVLLRFPADTVAPITAGLSKMLRPQLLLAMAQEAKTARVLEAALAPSSALENRRLKLAAAFKGLLGQLGPHHVGGWVCAALWRAARSQESLREAFAQELLAVEAELRQRNFAVWKVCGLNQVKLRSEEWVQQQKKAGKVQALFGPLLGDEEAAKALEAQRARAAEDEAQRQVALDPTVAALLPYEPESPTGEAEAPAPAQNPKATQDESLQQTLQLIKTKAGVKRKRPTRPRKTESSHPIRNVYKLEENFRGIKRRPCSFDSGRSLGALALCGTPKLWLRDKGQPRAAQLAAQTRFLPMSTLTQSNQTEEEYLDRWSDGFLERNWPLALIMALEILVVGGLYLYHIAWVRVQRQRAKDSAVMRLTEALSLEMLRRFLPGARVEKYRFRGMGRKKAMASISFEDISLQLPSGEQILSGVSGEFRAGRMCAIMGPSGAGKTSLMNVLCGKAAYATATGTVRFNGQEGEYADYKTVMGFVPQEDVVHEGLTVGEQIRFSADLRNAYDTEAETRKRICEDVLKVMQLDGLQNSIVGGLEHRGISGGQRKRVSIGLELAADPTMLFLDEPTSGLDAASSLQIVQSLKRMGQLGMTSVMVVHQPRYSLFSLFDDVLLLGKGGLGFLMPLSENPADWFMDLIAGEVPNVRIPQFVPDMLFDIWELNKDRVERTQREEEQALIEVNEWEELVKKLGEEWPRISYRNAPSAMDPRREGVLREEDLLRLLKNSLEEDEEAEDDIRQAFRELLKRIAGPHASVASRKEVLEFLASLQGVVASDKDLKTVKKKAANPKPTLLRSSPAVSPREEIKEEASPASKAQERRASGRRMPTMIPEEEDNKDSARDTLAAGLARSVRAEAAHRAPAAPAYPELECLTPRPFQPEGDRFDYVPTMVTVPSVEEAETGEETSRRPSIPFKLVVESVDVDEVEDARAGPTLHAVGSSASMATAATSILEKARRPEEFVVSLDRGTVLGADFSLKVDRLSVKQVAPSGRVADWNAANPGLKLKKGDEVTQVNGISTPQEMFQELLKDDLQLTVQPRKHKRSSRVEDGSFPASPSSGMKEVPRLNLQRAQAQAAVVGPRGLHASLSEELKVLASPSMKSRRRSKASSDGEGSSSNLSEYSSAAGDEASRGALFPSPRVEESTLKKLSPRTRSVWSRRLVEQTDLPPKGTGGKRVALADDASWSEFTISGKPSDENLESEASRFRTNAKATFHTTKSFTSAANLRKHASNSKPPGFLRQLAMLLHRSSIQWWRHTFHRGLFLFVISGSSAILGLMDAFVVEENEWQVLPFLNLHTTLALLSCVFCLNVFSTDRPVFWRERESGLNIAAFFVSKIIMNTVDVILQCFLLAAIYYMIRQPDVSFAVYFVPFLLVSFASSGLGYAISTVFPAVHGPFIAAIVIFVICGLLGHPLRVETMSDGGCLEVTMDGLSITRWSVALYWNTYYHDLDLARFASDPSALEAIQGIDHIYQTPTLVPDELAGMRVEVFFLVAMGLVWSIISYLALSLAGHQRHRRARPWKQRLHRARTFADRASLRILGPERQAHFNTAMRSCGSCLCGRGDSELP</sequence>
<keyword evidence="3" id="KW-0813">Transport</keyword>
<dbReference type="Proteomes" id="UP001178507">
    <property type="component" value="Unassembled WGS sequence"/>
</dbReference>
<evidence type="ECO:0000256" key="10">
    <source>
        <dbReference type="SAM" id="Coils"/>
    </source>
</evidence>
<comment type="caution">
    <text evidence="14">The sequence shown here is derived from an EMBL/GenBank/DDBJ whole genome shotgun (WGS) entry which is preliminary data.</text>
</comment>
<gene>
    <name evidence="14" type="ORF">EVOR1521_LOCUS11328</name>
</gene>
<feature type="region of interest" description="Disordered" evidence="11">
    <location>
        <begin position="710"/>
        <end position="766"/>
    </location>
</feature>
<feature type="transmembrane region" description="Helical" evidence="12">
    <location>
        <begin position="852"/>
        <end position="874"/>
    </location>
</feature>
<feature type="transmembrane region" description="Helical" evidence="12">
    <location>
        <begin position="2009"/>
        <end position="2030"/>
    </location>
</feature>
<keyword evidence="4 12" id="KW-0812">Transmembrane</keyword>
<feature type="compositionally biased region" description="Polar residues" evidence="11">
    <location>
        <begin position="729"/>
        <end position="743"/>
    </location>
</feature>
<dbReference type="InterPro" id="IPR003593">
    <property type="entry name" value="AAA+_ATPase"/>
</dbReference>
<feature type="transmembrane region" description="Helical" evidence="12">
    <location>
        <begin position="1853"/>
        <end position="1878"/>
    </location>
</feature>
<organism evidence="14 15">
    <name type="scientific">Effrenium voratum</name>
    <dbReference type="NCBI Taxonomy" id="2562239"/>
    <lineage>
        <taxon>Eukaryota</taxon>
        <taxon>Sar</taxon>
        <taxon>Alveolata</taxon>
        <taxon>Dinophyceae</taxon>
        <taxon>Suessiales</taxon>
        <taxon>Symbiodiniaceae</taxon>
        <taxon>Effrenium</taxon>
    </lineage>
</organism>
<dbReference type="Pfam" id="PF00005">
    <property type="entry name" value="ABC_tran"/>
    <property type="match status" value="1"/>
</dbReference>
<evidence type="ECO:0000256" key="12">
    <source>
        <dbReference type="SAM" id="Phobius"/>
    </source>
</evidence>
<dbReference type="InterPro" id="IPR043926">
    <property type="entry name" value="ABCG_dom"/>
</dbReference>
<protein>
    <recommendedName>
        <fullName evidence="13">ABC transporter domain-containing protein</fullName>
    </recommendedName>
</protein>
<keyword evidence="6" id="KW-0547">Nucleotide-binding</keyword>
<feature type="transmembrane region" description="Helical" evidence="12">
    <location>
        <begin position="1783"/>
        <end position="1802"/>
    </location>
</feature>
<evidence type="ECO:0000313" key="15">
    <source>
        <dbReference type="Proteomes" id="UP001178507"/>
    </source>
</evidence>
<dbReference type="PROSITE" id="PS50893">
    <property type="entry name" value="ABC_TRANSPORTER_2"/>
    <property type="match status" value="1"/>
</dbReference>
<evidence type="ECO:0000256" key="8">
    <source>
        <dbReference type="ARBA" id="ARBA00022989"/>
    </source>
</evidence>
<dbReference type="PANTHER" id="PTHR48041">
    <property type="entry name" value="ABC TRANSPORTER G FAMILY MEMBER 28"/>
    <property type="match status" value="1"/>
</dbReference>
<dbReference type="EMBL" id="CAUJNA010001113">
    <property type="protein sequence ID" value="CAJ1384455.1"/>
    <property type="molecule type" value="Genomic_DNA"/>
</dbReference>
<dbReference type="Gene3D" id="1.25.10.10">
    <property type="entry name" value="Leucine-rich Repeat Variant"/>
    <property type="match status" value="1"/>
</dbReference>
<dbReference type="InterPro" id="IPR001313">
    <property type="entry name" value="Pumilio_RNA-bd_rpt"/>
</dbReference>
<dbReference type="Gene3D" id="3.40.50.300">
    <property type="entry name" value="P-loop containing nucleotide triphosphate hydrolases"/>
    <property type="match status" value="1"/>
</dbReference>
<feature type="transmembrane region" description="Helical" evidence="12">
    <location>
        <begin position="1884"/>
        <end position="1906"/>
    </location>
</feature>
<comment type="subcellular location">
    <subcellularLocation>
        <location evidence="1">Membrane</location>
        <topology evidence="1">Multi-pass membrane protein</topology>
    </subcellularLocation>
</comment>
<evidence type="ECO:0000256" key="1">
    <source>
        <dbReference type="ARBA" id="ARBA00004141"/>
    </source>
</evidence>
<feature type="compositionally biased region" description="Low complexity" evidence="11">
    <location>
        <begin position="1630"/>
        <end position="1645"/>
    </location>
</feature>
<name>A0AA36IBB7_9DINO</name>
<dbReference type="InterPro" id="IPR050352">
    <property type="entry name" value="ABCG_transporters"/>
</dbReference>
<keyword evidence="5" id="KW-0677">Repeat</keyword>
<dbReference type="GO" id="GO:0005524">
    <property type="term" value="F:ATP binding"/>
    <property type="evidence" value="ECO:0007669"/>
    <property type="project" value="UniProtKB-KW"/>
</dbReference>
<evidence type="ECO:0000256" key="11">
    <source>
        <dbReference type="SAM" id="MobiDB-lite"/>
    </source>
</evidence>
<feature type="region of interest" description="Disordered" evidence="11">
    <location>
        <begin position="1"/>
        <end position="78"/>
    </location>
</feature>
<feature type="compositionally biased region" description="Polar residues" evidence="11">
    <location>
        <begin position="41"/>
        <end position="50"/>
    </location>
</feature>
<dbReference type="FunFam" id="3.40.50.300:FF:000367">
    <property type="entry name" value="ABC transporter G family member 24"/>
    <property type="match status" value="1"/>
</dbReference>
<evidence type="ECO:0000256" key="4">
    <source>
        <dbReference type="ARBA" id="ARBA00022692"/>
    </source>
</evidence>
<feature type="region of interest" description="Disordered" evidence="11">
    <location>
        <begin position="1301"/>
        <end position="1363"/>
    </location>
</feature>
<accession>A0AA36IBB7</accession>
<feature type="domain" description="ABC transporter" evidence="13">
    <location>
        <begin position="926"/>
        <end position="1166"/>
    </location>
</feature>
<feature type="compositionally biased region" description="Basic residues" evidence="11">
    <location>
        <begin position="51"/>
        <end position="60"/>
    </location>
</feature>
<dbReference type="GO" id="GO:0003723">
    <property type="term" value="F:RNA binding"/>
    <property type="evidence" value="ECO:0007669"/>
    <property type="project" value="InterPro"/>
</dbReference>
<keyword evidence="8 12" id="KW-1133">Transmembrane helix</keyword>
<feature type="compositionally biased region" description="Basic and acidic residues" evidence="11">
    <location>
        <begin position="13"/>
        <end position="30"/>
    </location>
</feature>
<feature type="compositionally biased region" description="Basic and acidic residues" evidence="11">
    <location>
        <begin position="1325"/>
        <end position="1344"/>
    </location>
</feature>
<dbReference type="SMART" id="SM00382">
    <property type="entry name" value="AAA"/>
    <property type="match status" value="1"/>
</dbReference>
<keyword evidence="15" id="KW-1185">Reference proteome</keyword>
<evidence type="ECO:0000259" key="13">
    <source>
        <dbReference type="PROSITE" id="PS50893"/>
    </source>
</evidence>
<feature type="transmembrane region" description="Helical" evidence="12">
    <location>
        <begin position="1814"/>
        <end position="1832"/>
    </location>
</feature>
<dbReference type="GO" id="GO:0140359">
    <property type="term" value="F:ABC-type transporter activity"/>
    <property type="evidence" value="ECO:0007669"/>
    <property type="project" value="InterPro"/>
</dbReference>
<dbReference type="GO" id="GO:0016887">
    <property type="term" value="F:ATP hydrolysis activity"/>
    <property type="evidence" value="ECO:0007669"/>
    <property type="project" value="InterPro"/>
</dbReference>
<dbReference type="InterPro" id="IPR017871">
    <property type="entry name" value="ABC_transporter-like_CS"/>
</dbReference>
<evidence type="ECO:0000256" key="9">
    <source>
        <dbReference type="ARBA" id="ARBA00023136"/>
    </source>
</evidence>
<evidence type="ECO:0000313" key="14">
    <source>
        <dbReference type="EMBL" id="CAJ1384455.1"/>
    </source>
</evidence>
<feature type="region of interest" description="Disordered" evidence="11">
    <location>
        <begin position="1616"/>
        <end position="1675"/>
    </location>
</feature>
<dbReference type="SUPFAM" id="SSF52540">
    <property type="entry name" value="P-loop containing nucleoside triphosphate hydrolases"/>
    <property type="match status" value="1"/>
</dbReference>
<evidence type="ECO:0000256" key="2">
    <source>
        <dbReference type="ARBA" id="ARBA00011054"/>
    </source>
</evidence>
<evidence type="ECO:0000256" key="7">
    <source>
        <dbReference type="ARBA" id="ARBA00022840"/>
    </source>
</evidence>
<feature type="region of interest" description="Disordered" evidence="11">
    <location>
        <begin position="490"/>
        <end position="515"/>
    </location>
</feature>
<evidence type="ECO:0000256" key="3">
    <source>
        <dbReference type="ARBA" id="ARBA00022448"/>
    </source>
</evidence>
<feature type="transmembrane region" description="Helical" evidence="12">
    <location>
        <begin position="1913"/>
        <end position="1931"/>
    </location>
</feature>